<evidence type="ECO:0000313" key="3">
    <source>
        <dbReference type="Proteomes" id="UP000265520"/>
    </source>
</evidence>
<evidence type="ECO:0000256" key="1">
    <source>
        <dbReference type="SAM" id="MobiDB-lite"/>
    </source>
</evidence>
<keyword evidence="3" id="KW-1185">Reference proteome</keyword>
<evidence type="ECO:0000313" key="2">
    <source>
        <dbReference type="EMBL" id="MCI06829.1"/>
    </source>
</evidence>
<dbReference type="AlphaFoldDB" id="A0A392P5X3"/>
<protein>
    <submittedName>
        <fullName evidence="2">Uncharacterized protein</fullName>
    </submittedName>
</protein>
<proteinExistence type="predicted"/>
<accession>A0A392P5X3</accession>
<feature type="compositionally biased region" description="Basic and acidic residues" evidence="1">
    <location>
        <begin position="56"/>
        <end position="69"/>
    </location>
</feature>
<feature type="region of interest" description="Disordered" evidence="1">
    <location>
        <begin position="54"/>
        <end position="75"/>
    </location>
</feature>
<feature type="region of interest" description="Disordered" evidence="1">
    <location>
        <begin position="1"/>
        <end position="23"/>
    </location>
</feature>
<reference evidence="2 3" key="1">
    <citation type="journal article" date="2018" name="Front. Plant Sci.">
        <title>Red Clover (Trifolium pratense) and Zigzag Clover (T. medium) - A Picture of Genomic Similarities and Differences.</title>
        <authorList>
            <person name="Dluhosova J."/>
            <person name="Istvanek J."/>
            <person name="Nedelnik J."/>
            <person name="Repkova J."/>
        </authorList>
    </citation>
    <scope>NUCLEOTIDE SEQUENCE [LARGE SCALE GENOMIC DNA]</scope>
    <source>
        <strain evidence="3">cv. 10/8</strain>
        <tissue evidence="2">Leaf</tissue>
    </source>
</reference>
<name>A0A392P5X3_9FABA</name>
<comment type="caution">
    <text evidence="2">The sequence shown here is derived from an EMBL/GenBank/DDBJ whole genome shotgun (WGS) entry which is preliminary data.</text>
</comment>
<feature type="non-terminal residue" evidence="2">
    <location>
        <position position="1"/>
    </location>
</feature>
<sequence length="116" mass="13145">HEQWVDSESSDEDQNPKALSLPKPMKELVPTFRFLADLTREELDYMFPPELWADVKSSDEDPKNTHSDPKGTLGSRMIIKNSSIPQRPSSHVPLPSAWSSLSTKTTRILKQPFILA</sequence>
<dbReference type="EMBL" id="LXQA010063215">
    <property type="protein sequence ID" value="MCI06829.1"/>
    <property type="molecule type" value="Genomic_DNA"/>
</dbReference>
<dbReference type="Proteomes" id="UP000265520">
    <property type="component" value="Unassembled WGS sequence"/>
</dbReference>
<organism evidence="2 3">
    <name type="scientific">Trifolium medium</name>
    <dbReference type="NCBI Taxonomy" id="97028"/>
    <lineage>
        <taxon>Eukaryota</taxon>
        <taxon>Viridiplantae</taxon>
        <taxon>Streptophyta</taxon>
        <taxon>Embryophyta</taxon>
        <taxon>Tracheophyta</taxon>
        <taxon>Spermatophyta</taxon>
        <taxon>Magnoliopsida</taxon>
        <taxon>eudicotyledons</taxon>
        <taxon>Gunneridae</taxon>
        <taxon>Pentapetalae</taxon>
        <taxon>rosids</taxon>
        <taxon>fabids</taxon>
        <taxon>Fabales</taxon>
        <taxon>Fabaceae</taxon>
        <taxon>Papilionoideae</taxon>
        <taxon>50 kb inversion clade</taxon>
        <taxon>NPAAA clade</taxon>
        <taxon>Hologalegina</taxon>
        <taxon>IRL clade</taxon>
        <taxon>Trifolieae</taxon>
        <taxon>Trifolium</taxon>
    </lineage>
</organism>